<keyword evidence="5 7" id="KW-1133">Transmembrane helix</keyword>
<feature type="transmembrane region" description="Helical" evidence="7">
    <location>
        <begin position="201"/>
        <end position="218"/>
    </location>
</feature>
<feature type="transmembrane region" description="Helical" evidence="7">
    <location>
        <begin position="85"/>
        <end position="107"/>
    </location>
</feature>
<evidence type="ECO:0000256" key="2">
    <source>
        <dbReference type="ARBA" id="ARBA00005262"/>
    </source>
</evidence>
<evidence type="ECO:0000256" key="6">
    <source>
        <dbReference type="ARBA" id="ARBA00023136"/>
    </source>
</evidence>
<evidence type="ECO:0000256" key="1">
    <source>
        <dbReference type="ARBA" id="ARBA00004651"/>
    </source>
</evidence>
<evidence type="ECO:0000256" key="5">
    <source>
        <dbReference type="ARBA" id="ARBA00022989"/>
    </source>
</evidence>
<keyword evidence="4 7" id="KW-0812">Transmembrane</keyword>
<dbReference type="PIRSF" id="PIRSF004810">
    <property type="entry name" value="ChrA"/>
    <property type="match status" value="1"/>
</dbReference>
<feature type="transmembrane region" description="Helical" evidence="7">
    <location>
        <begin position="119"/>
        <end position="136"/>
    </location>
</feature>
<evidence type="ECO:0000256" key="7">
    <source>
        <dbReference type="SAM" id="Phobius"/>
    </source>
</evidence>
<accession>A0A150WSC5</accession>
<gene>
    <name evidence="8" type="ORF">AZI86_00395</name>
</gene>
<evidence type="ECO:0000256" key="3">
    <source>
        <dbReference type="ARBA" id="ARBA00022475"/>
    </source>
</evidence>
<comment type="similarity">
    <text evidence="2">Belongs to the chromate ion transporter (CHR) (TC 2.A.51) family.</text>
</comment>
<dbReference type="InterPro" id="IPR014047">
    <property type="entry name" value="Chr_Tranpt_l_chain"/>
</dbReference>
<dbReference type="PANTHER" id="PTHR33567">
    <property type="entry name" value="CHROMATE ION TRANSPORTER (EUROFUNG)"/>
    <property type="match status" value="1"/>
</dbReference>
<protein>
    <submittedName>
        <fullName evidence="8">Chromate transporter</fullName>
    </submittedName>
</protein>
<feature type="transmembrane region" description="Helical" evidence="7">
    <location>
        <begin position="15"/>
        <end position="36"/>
    </location>
</feature>
<feature type="transmembrane region" description="Helical" evidence="7">
    <location>
        <begin position="289"/>
        <end position="313"/>
    </location>
</feature>
<name>A0A150WSC5_BDEBC</name>
<reference evidence="8 9" key="1">
    <citation type="submission" date="2016-03" db="EMBL/GenBank/DDBJ databases">
        <authorList>
            <person name="Ploux O."/>
        </authorList>
    </citation>
    <scope>NUCLEOTIDE SEQUENCE [LARGE SCALE GENOMIC DNA]</scope>
    <source>
        <strain evidence="8 9">R0</strain>
    </source>
</reference>
<dbReference type="GO" id="GO:0015109">
    <property type="term" value="F:chromate transmembrane transporter activity"/>
    <property type="evidence" value="ECO:0007669"/>
    <property type="project" value="InterPro"/>
</dbReference>
<feature type="transmembrane region" description="Helical" evidence="7">
    <location>
        <begin position="325"/>
        <end position="343"/>
    </location>
</feature>
<dbReference type="InterPro" id="IPR003370">
    <property type="entry name" value="Chromate_transpt"/>
</dbReference>
<dbReference type="AlphaFoldDB" id="A0A150WSC5"/>
<keyword evidence="9" id="KW-1185">Reference proteome</keyword>
<keyword evidence="6 7" id="KW-0472">Membrane</keyword>
<proteinExistence type="inferred from homology"/>
<dbReference type="PANTHER" id="PTHR33567:SF3">
    <property type="entry name" value="CHROMATE ION TRANSPORTER (EUROFUNG)"/>
    <property type="match status" value="1"/>
</dbReference>
<dbReference type="GO" id="GO:0005886">
    <property type="term" value="C:plasma membrane"/>
    <property type="evidence" value="ECO:0007669"/>
    <property type="project" value="UniProtKB-SubCell"/>
</dbReference>
<evidence type="ECO:0000313" key="8">
    <source>
        <dbReference type="EMBL" id="KYG67413.1"/>
    </source>
</evidence>
<dbReference type="EMBL" id="LUKE01000001">
    <property type="protein sequence ID" value="KYG67413.1"/>
    <property type="molecule type" value="Genomic_DNA"/>
</dbReference>
<comment type="caution">
    <text evidence="8">The sequence shown here is derived from an EMBL/GenBank/DDBJ whole genome shotgun (WGS) entry which is preliminary data.</text>
</comment>
<feature type="transmembrane region" description="Helical" evidence="7">
    <location>
        <begin position="373"/>
        <end position="389"/>
    </location>
</feature>
<organism evidence="8 9">
    <name type="scientific">Bdellovibrio bacteriovorus</name>
    <dbReference type="NCBI Taxonomy" id="959"/>
    <lineage>
        <taxon>Bacteria</taxon>
        <taxon>Pseudomonadati</taxon>
        <taxon>Bdellovibrionota</taxon>
        <taxon>Bdellovibrionia</taxon>
        <taxon>Bdellovibrionales</taxon>
        <taxon>Pseudobdellovibrionaceae</taxon>
        <taxon>Bdellovibrio</taxon>
    </lineage>
</organism>
<evidence type="ECO:0000313" key="9">
    <source>
        <dbReference type="Proteomes" id="UP000075320"/>
    </source>
</evidence>
<comment type="subcellular location">
    <subcellularLocation>
        <location evidence="1">Cell membrane</location>
        <topology evidence="1">Multi-pass membrane protein</topology>
    </subcellularLocation>
</comment>
<feature type="transmembrane region" description="Helical" evidence="7">
    <location>
        <begin position="148"/>
        <end position="181"/>
    </location>
</feature>
<dbReference type="Proteomes" id="UP000075320">
    <property type="component" value="Unassembled WGS sequence"/>
</dbReference>
<evidence type="ECO:0000256" key="4">
    <source>
        <dbReference type="ARBA" id="ARBA00022692"/>
    </source>
</evidence>
<feature type="transmembrane region" description="Helical" evidence="7">
    <location>
        <begin position="225"/>
        <end position="244"/>
    </location>
</feature>
<dbReference type="Pfam" id="PF02417">
    <property type="entry name" value="Chromate_transp"/>
    <property type="match status" value="2"/>
</dbReference>
<dbReference type="NCBIfam" id="TIGR00937">
    <property type="entry name" value="2A51"/>
    <property type="match status" value="1"/>
</dbReference>
<keyword evidence="3" id="KW-1003">Cell membrane</keyword>
<sequence>MWRSVRTNTKILKELFWLFLKLGTTAFGGPAAHIAMMQNEVVVRRKWLSQEEFLDLLSATNFIPGPNSTELAIHIGHKRAGWRGLIVAGVAFIFPAVMIVSAVAWVYVTYGNLPALHSIMYGIKPVIIAVVLQAIWSLSKSAVKSGFLAALGVTAIVLNAAGVGELTTIFGAGVIAGAFYLYRSKGALSGFAFIPGKNEGTLAAASLAVSSAALLPFSNEKLFLFFLKVGSVLFGSGYVLLAFLRADLVDNWHWLTEAQLLDAVAVGQFTPGPVFTTATFIGYVLSGPAGAVLATLGIFFPAFFFVAISAPFIPRLRASRLASSVLDAVNVASLAVMTVTAFFLAKSSVIDVTTALLACFSAILLVRFKVNSAWLVLAGAIIGFGMTNYL</sequence>